<feature type="domain" description="Fe/B12 periplasmic-binding" evidence="2">
    <location>
        <begin position="47"/>
        <end position="301"/>
    </location>
</feature>
<keyword evidence="4" id="KW-1185">Reference proteome</keyword>
<dbReference type="SUPFAM" id="SSF53807">
    <property type="entry name" value="Helical backbone' metal receptor"/>
    <property type="match status" value="1"/>
</dbReference>
<evidence type="ECO:0000313" key="4">
    <source>
        <dbReference type="Proteomes" id="UP001499910"/>
    </source>
</evidence>
<dbReference type="EMBL" id="BAABHW010000001">
    <property type="protein sequence ID" value="GAA5068231.1"/>
    <property type="molecule type" value="Genomic_DNA"/>
</dbReference>
<protein>
    <submittedName>
        <fullName evidence="3">Hemin ABC transporter substrate-binding protein</fullName>
    </submittedName>
</protein>
<dbReference type="PANTHER" id="PTHR30535:SF4">
    <property type="entry name" value="HEMIN-BINDING PERIPLASMIC PROTEIN HMUT"/>
    <property type="match status" value="1"/>
</dbReference>
<dbReference type="PANTHER" id="PTHR30535">
    <property type="entry name" value="VITAMIN B12-BINDING PROTEIN"/>
    <property type="match status" value="1"/>
</dbReference>
<evidence type="ECO:0000256" key="1">
    <source>
        <dbReference type="SAM" id="Phobius"/>
    </source>
</evidence>
<keyword evidence="1" id="KW-0812">Transmembrane</keyword>
<keyword evidence="1" id="KW-1133">Transmembrane helix</keyword>
<comment type="caution">
    <text evidence="3">The sequence shown here is derived from an EMBL/GenBank/DDBJ whole genome shotgun (WGS) entry which is preliminary data.</text>
</comment>
<dbReference type="RefSeq" id="WP_259546470.1">
    <property type="nucleotide sequence ID" value="NZ_JANXIR010000001.1"/>
</dbReference>
<dbReference type="Gene3D" id="3.40.50.1980">
    <property type="entry name" value="Nitrogenase molybdenum iron protein domain"/>
    <property type="match status" value="2"/>
</dbReference>
<dbReference type="Pfam" id="PF01497">
    <property type="entry name" value="Peripla_BP_2"/>
    <property type="match status" value="1"/>
</dbReference>
<proteinExistence type="predicted"/>
<dbReference type="InterPro" id="IPR050902">
    <property type="entry name" value="ABC_Transporter_SBP"/>
</dbReference>
<dbReference type="PROSITE" id="PS50983">
    <property type="entry name" value="FE_B12_PBP"/>
    <property type="match status" value="1"/>
</dbReference>
<feature type="transmembrane region" description="Helical" evidence="1">
    <location>
        <begin position="20"/>
        <end position="39"/>
    </location>
</feature>
<dbReference type="Proteomes" id="UP001499910">
    <property type="component" value="Unassembled WGS sequence"/>
</dbReference>
<evidence type="ECO:0000313" key="3">
    <source>
        <dbReference type="EMBL" id="GAA5068231.1"/>
    </source>
</evidence>
<reference evidence="4" key="1">
    <citation type="journal article" date="2019" name="Int. J. Syst. Evol. Microbiol.">
        <title>The Global Catalogue of Microorganisms (GCM) 10K type strain sequencing project: providing services to taxonomists for standard genome sequencing and annotation.</title>
        <authorList>
            <consortium name="The Broad Institute Genomics Platform"/>
            <consortium name="The Broad Institute Genome Sequencing Center for Infectious Disease"/>
            <person name="Wu L."/>
            <person name="Ma J."/>
        </authorList>
    </citation>
    <scope>NUCLEOTIDE SEQUENCE [LARGE SCALE GENOMIC DNA]</scope>
    <source>
        <strain evidence="4">JCM 18015</strain>
    </source>
</reference>
<evidence type="ECO:0000259" key="2">
    <source>
        <dbReference type="PROSITE" id="PS50983"/>
    </source>
</evidence>
<dbReference type="InterPro" id="IPR002491">
    <property type="entry name" value="ABC_transptr_periplasmic_BD"/>
</dbReference>
<keyword evidence="1" id="KW-0472">Membrane</keyword>
<gene>
    <name evidence="3" type="ORF">GCM10023209_08590</name>
</gene>
<organism evidence="3 4">
    <name type="scientific">[Roseibacterium] beibuensis</name>
    <dbReference type="NCBI Taxonomy" id="1193142"/>
    <lineage>
        <taxon>Bacteria</taxon>
        <taxon>Pseudomonadati</taxon>
        <taxon>Pseudomonadota</taxon>
        <taxon>Alphaproteobacteria</taxon>
        <taxon>Rhodobacterales</taxon>
        <taxon>Roseobacteraceae</taxon>
        <taxon>Roseicyclus</taxon>
    </lineage>
</organism>
<name>A0ABP9KZ24_9RHOB</name>
<accession>A0ABP9KZ24</accession>
<sequence length="302" mass="31319">MVSRPFSFVFRLTPGHCHGGLSVLLAVIALVLGVFTGPVQSQEDRGRIISLGGSVTEIVYALGAGDRLVGRDTTSTWPEAALALPDVGYVRALSPEGVLSLDPGLIIAIEGSGPPETLEVLDSASVPLVTVPEGYDMPAIRAKIETVGEALGLPEDGAALADRVEAELAAAVEAARIDTPPRVLFILSMQGGRIMAAGAGTAAQGIIELAGGMNALEGFSGYRQISDEAVLLAAPDVILMMDRTGDHAMGDDAMRAHPMLRHTPAVEAGRIVRQPGTRLLGFGPRTPEAVRALADAFQTTGS</sequence>